<feature type="repeat" description="PPR" evidence="3">
    <location>
        <begin position="390"/>
        <end position="420"/>
    </location>
</feature>
<dbReference type="EMBL" id="OX459120">
    <property type="protein sequence ID" value="CAI9100868.1"/>
    <property type="molecule type" value="Genomic_DNA"/>
</dbReference>
<evidence type="ECO:0000313" key="4">
    <source>
        <dbReference type="EMBL" id="CAI9100868.1"/>
    </source>
</evidence>
<dbReference type="GO" id="GO:0006396">
    <property type="term" value="P:RNA processing"/>
    <property type="evidence" value="ECO:0007669"/>
    <property type="project" value="TreeGrafter"/>
</dbReference>
<organism evidence="4 5">
    <name type="scientific">Oldenlandia corymbosa var. corymbosa</name>
    <dbReference type="NCBI Taxonomy" id="529605"/>
    <lineage>
        <taxon>Eukaryota</taxon>
        <taxon>Viridiplantae</taxon>
        <taxon>Streptophyta</taxon>
        <taxon>Embryophyta</taxon>
        <taxon>Tracheophyta</taxon>
        <taxon>Spermatophyta</taxon>
        <taxon>Magnoliopsida</taxon>
        <taxon>eudicotyledons</taxon>
        <taxon>Gunneridae</taxon>
        <taxon>Pentapetalae</taxon>
        <taxon>asterids</taxon>
        <taxon>lamiids</taxon>
        <taxon>Gentianales</taxon>
        <taxon>Rubiaceae</taxon>
        <taxon>Rubioideae</taxon>
        <taxon>Spermacoceae</taxon>
        <taxon>Hedyotis-Oldenlandia complex</taxon>
        <taxon>Oldenlandia</taxon>
    </lineage>
</organism>
<dbReference type="GO" id="GO:0005739">
    <property type="term" value="C:mitochondrion"/>
    <property type="evidence" value="ECO:0007669"/>
    <property type="project" value="TreeGrafter"/>
</dbReference>
<feature type="repeat" description="PPR" evidence="3">
    <location>
        <begin position="668"/>
        <end position="702"/>
    </location>
</feature>
<keyword evidence="5" id="KW-1185">Reference proteome</keyword>
<dbReference type="Gene3D" id="1.25.40.10">
    <property type="entry name" value="Tetratricopeptide repeat domain"/>
    <property type="match status" value="6"/>
</dbReference>
<proteinExistence type="inferred from homology"/>
<feature type="repeat" description="PPR" evidence="3">
    <location>
        <begin position="355"/>
        <end position="389"/>
    </location>
</feature>
<name>A0AAV1D026_OLDCO</name>
<dbReference type="InterPro" id="IPR011990">
    <property type="entry name" value="TPR-like_helical_dom_sf"/>
</dbReference>
<feature type="repeat" description="PPR" evidence="3">
    <location>
        <begin position="598"/>
        <end position="632"/>
    </location>
</feature>
<keyword evidence="2" id="KW-0677">Repeat</keyword>
<feature type="repeat" description="PPR" evidence="3">
    <location>
        <begin position="426"/>
        <end position="460"/>
    </location>
</feature>
<dbReference type="GO" id="GO:0007005">
    <property type="term" value="P:mitochondrion organization"/>
    <property type="evidence" value="ECO:0007669"/>
    <property type="project" value="TreeGrafter"/>
</dbReference>
<feature type="repeat" description="PPR" evidence="3">
    <location>
        <begin position="528"/>
        <end position="562"/>
    </location>
</feature>
<dbReference type="NCBIfam" id="TIGR00756">
    <property type="entry name" value="PPR"/>
    <property type="match status" value="10"/>
</dbReference>
<dbReference type="GO" id="GO:0003729">
    <property type="term" value="F:mRNA binding"/>
    <property type="evidence" value="ECO:0007669"/>
    <property type="project" value="TreeGrafter"/>
</dbReference>
<feature type="repeat" description="PPR" evidence="3">
    <location>
        <begin position="703"/>
        <end position="737"/>
    </location>
</feature>
<dbReference type="PROSITE" id="PS51375">
    <property type="entry name" value="PPR"/>
    <property type="match status" value="10"/>
</dbReference>
<evidence type="ECO:0000256" key="2">
    <source>
        <dbReference type="ARBA" id="ARBA00022737"/>
    </source>
</evidence>
<feature type="repeat" description="PPR" evidence="3">
    <location>
        <begin position="321"/>
        <end position="351"/>
    </location>
</feature>
<feature type="repeat" description="PPR" evidence="3">
    <location>
        <begin position="563"/>
        <end position="597"/>
    </location>
</feature>
<evidence type="ECO:0000256" key="3">
    <source>
        <dbReference type="PROSITE-ProRule" id="PRU00708"/>
    </source>
</evidence>
<dbReference type="Pfam" id="PF13041">
    <property type="entry name" value="PPR_2"/>
    <property type="match status" value="6"/>
</dbReference>
<reference evidence="4" key="1">
    <citation type="submission" date="2023-03" db="EMBL/GenBank/DDBJ databases">
        <authorList>
            <person name="Julca I."/>
        </authorList>
    </citation>
    <scope>NUCLEOTIDE SEQUENCE</scope>
</reference>
<comment type="similarity">
    <text evidence="1">Belongs to the PPR family. P subfamily.</text>
</comment>
<dbReference type="SUPFAM" id="SSF81901">
    <property type="entry name" value="HCP-like"/>
    <property type="match status" value="1"/>
</dbReference>
<dbReference type="Pfam" id="PF12854">
    <property type="entry name" value="PPR_1"/>
    <property type="match status" value="2"/>
</dbReference>
<evidence type="ECO:0000256" key="1">
    <source>
        <dbReference type="ARBA" id="ARBA00007626"/>
    </source>
</evidence>
<dbReference type="PANTHER" id="PTHR47934:SF6">
    <property type="entry name" value="MITOCHONDRIAL GROUP I INTRON SPLICING FACTOR CCM1-RELATED"/>
    <property type="match status" value="1"/>
</dbReference>
<accession>A0AAV1D026</accession>
<gene>
    <name evidence="4" type="ORF">OLC1_LOCUS10590</name>
</gene>
<dbReference type="InterPro" id="IPR051114">
    <property type="entry name" value="Mito_RNA_Proc_CCM1"/>
</dbReference>
<dbReference type="PANTHER" id="PTHR47934">
    <property type="entry name" value="PENTATRICOPEPTIDE REPEAT-CONTAINING PROTEIN PET309, MITOCHONDRIAL"/>
    <property type="match status" value="1"/>
</dbReference>
<sequence>MSPEPRKGNVFGVFFSTKSASVSVGAVSDAMDWHFWSGSRLGSIGISLGLFKLGYFKRNMIAKDSSFRKLYRCASSALDLVDSDSGSSSDFYSADELVGFENIKFHGFERLPLFSIVVIVVKSLNWRVANTIRFEDAVDKYGFPGCIYAFRMIVHLFAFAGMRLEVHALLRDILCYYQKVDLDLSELLPTIVESCNHEATLVFVVDALIMVFASNLLLENAVNVFFQAKGIGIQPGIRACNFLLKCLSERNKSNHLLTLFQEMEVSGPPPCVYTYTILINYWCNEGYAEGKEGIEKASSSPGIKKSASLFEKMTRVGISPSVVTYSVYIRGLCRAGRTTLALNVIKDLRHNKPLNAYCYNAVMHSFCKNGEPEEAMEVFAEMKRCGILPDVHSYTILIHGYCKFGNVEKGLTLFEEMDRDTNIKPSLITYSSLLDGLCKSGLMEASVDMFRELRNCGYKYDQHAYNILISSFLRQGNTDCVHEPEEMIRNNLDDSLTGDVASVCYIEGHVRKALEFLEEMHNQGINPNSFSYGIIIDKLCKEGKPEKALELIPYMLRRKVLPNVVVYSTLIHGFSRQGQVKKALLVYSSMIKFGVTPNKVTYTILINLLFTMGKDKEAYYLFGQMILNRLNPDKVSYTSIIAGLCKTGHLNIALQVYREMQHQGHLPSVVTYTCLIDAYCKQGRMDIATMLVDEMRRKNLSPDVVTYTVLVRAYLRQGQVETVHYLFKEMRKEGLVPDDIMCNLLGLSKEH</sequence>
<feature type="repeat" description="PPR" evidence="3">
    <location>
        <begin position="633"/>
        <end position="667"/>
    </location>
</feature>
<dbReference type="Proteomes" id="UP001161247">
    <property type="component" value="Chromosome 3"/>
</dbReference>
<dbReference type="AlphaFoldDB" id="A0AAV1D026"/>
<evidence type="ECO:0000313" key="5">
    <source>
        <dbReference type="Proteomes" id="UP001161247"/>
    </source>
</evidence>
<dbReference type="InterPro" id="IPR002885">
    <property type="entry name" value="PPR_rpt"/>
</dbReference>
<protein>
    <submittedName>
        <fullName evidence="4">OLC1v1038053C1</fullName>
    </submittedName>
</protein>